<proteinExistence type="inferred from homology"/>
<dbReference type="EMBL" id="FOPU01000031">
    <property type="protein sequence ID" value="SFH74589.1"/>
    <property type="molecule type" value="Genomic_DNA"/>
</dbReference>
<dbReference type="PANTHER" id="PTHR43179:SF12">
    <property type="entry name" value="GALACTOFURANOSYLTRANSFERASE GLFT2"/>
    <property type="match status" value="1"/>
</dbReference>
<keyword evidence="3 6" id="KW-0808">Transferase</keyword>
<evidence type="ECO:0000256" key="3">
    <source>
        <dbReference type="ARBA" id="ARBA00022679"/>
    </source>
</evidence>
<dbReference type="STRING" id="34004.SAMN04488021_13136"/>
<keyword evidence="4" id="KW-1133">Transmembrane helix</keyword>
<dbReference type="SUPFAM" id="SSF53448">
    <property type="entry name" value="Nucleotide-diphospho-sugar transferases"/>
    <property type="match status" value="1"/>
</dbReference>
<dbReference type="GO" id="GO:0016757">
    <property type="term" value="F:glycosyltransferase activity"/>
    <property type="evidence" value="ECO:0007669"/>
    <property type="project" value="UniProtKB-KW"/>
</dbReference>
<evidence type="ECO:0000259" key="5">
    <source>
        <dbReference type="Pfam" id="PF00535"/>
    </source>
</evidence>
<keyword evidence="2" id="KW-0328">Glycosyltransferase</keyword>
<evidence type="ECO:0000313" key="7">
    <source>
        <dbReference type="Proteomes" id="UP000183635"/>
    </source>
</evidence>
<comment type="similarity">
    <text evidence="1">Belongs to the glycosyltransferase 2 family.</text>
</comment>
<keyword evidence="7" id="KW-1185">Reference proteome</keyword>
<dbReference type="Pfam" id="PF00535">
    <property type="entry name" value="Glycos_transf_2"/>
    <property type="match status" value="1"/>
</dbReference>
<dbReference type="PANTHER" id="PTHR43179">
    <property type="entry name" value="RHAMNOSYLTRANSFERASE WBBL"/>
    <property type="match status" value="1"/>
</dbReference>
<name>A0A1I3CJZ4_9RHOB</name>
<feature type="domain" description="Glycosyltransferase 2-like" evidence="5">
    <location>
        <begin position="14"/>
        <end position="110"/>
    </location>
</feature>
<reference evidence="6 7" key="1">
    <citation type="submission" date="2016-10" db="EMBL/GenBank/DDBJ databases">
        <authorList>
            <person name="de Groot N.N."/>
        </authorList>
    </citation>
    <scope>NUCLEOTIDE SEQUENCE [LARGE SCALE GENOMIC DNA]</scope>
    <source>
        <strain evidence="6 7">DSM 8537</strain>
    </source>
</reference>
<dbReference type="Proteomes" id="UP000183635">
    <property type="component" value="Unassembled WGS sequence"/>
</dbReference>
<dbReference type="InterPro" id="IPR001173">
    <property type="entry name" value="Glyco_trans_2-like"/>
</dbReference>
<sequence>MSKADPPVPTVAAIVVTFNRREQLQKTVARLLAEPVDRLLVVENGSTDGSRAWLAALTDPRLTVIEMAQNGGGALGFETGMREARRRFDPDWLLLMDDDARPCPGAIARFRQGLAANRWPGAEALAAAVRFPDGGICEMNRPWVNPFASPGVFLRVLAGGGRAAFHIPDAAYETEAPRPLDGTSFVGFFVSRAGAIRAGYPDGRLFIYGDDVLYTLGLTQAGGRLLFAPDLAFEHECGTQRAGAIPSPLWKVYYTYRNRWLIYRRAAGAWIFPLLMTAMLPRWLAIGGALPRPERRTCRRLVRLAIKDALHGNFTRSHAEIVALAKPGTPAPPSKKLRDG</sequence>
<organism evidence="6 7">
    <name type="scientific">Paracoccus aminovorans</name>
    <dbReference type="NCBI Taxonomy" id="34004"/>
    <lineage>
        <taxon>Bacteria</taxon>
        <taxon>Pseudomonadati</taxon>
        <taxon>Pseudomonadota</taxon>
        <taxon>Alphaproteobacteria</taxon>
        <taxon>Rhodobacterales</taxon>
        <taxon>Paracoccaceae</taxon>
        <taxon>Paracoccus</taxon>
    </lineage>
</organism>
<evidence type="ECO:0000256" key="4">
    <source>
        <dbReference type="SAM" id="Phobius"/>
    </source>
</evidence>
<dbReference type="RefSeq" id="WP_074969476.1">
    <property type="nucleotide sequence ID" value="NZ_FOPU01000031.1"/>
</dbReference>
<evidence type="ECO:0000256" key="2">
    <source>
        <dbReference type="ARBA" id="ARBA00022676"/>
    </source>
</evidence>
<accession>A0A1I3CJZ4</accession>
<keyword evidence="4" id="KW-0472">Membrane</keyword>
<evidence type="ECO:0000256" key="1">
    <source>
        <dbReference type="ARBA" id="ARBA00006739"/>
    </source>
</evidence>
<gene>
    <name evidence="6" type="ORF">SAMN04488021_13136</name>
</gene>
<feature type="transmembrane region" description="Helical" evidence="4">
    <location>
        <begin position="267"/>
        <end position="290"/>
    </location>
</feature>
<keyword evidence="4" id="KW-0812">Transmembrane</keyword>
<dbReference type="Gene3D" id="3.90.550.10">
    <property type="entry name" value="Spore Coat Polysaccharide Biosynthesis Protein SpsA, Chain A"/>
    <property type="match status" value="1"/>
</dbReference>
<dbReference type="InterPro" id="IPR029044">
    <property type="entry name" value="Nucleotide-diphossugar_trans"/>
</dbReference>
<protein>
    <submittedName>
        <fullName evidence="6">Glycosyltransferase, GT2 family</fullName>
    </submittedName>
</protein>
<dbReference type="OrthoDB" id="7665907at2"/>
<dbReference type="AlphaFoldDB" id="A0A1I3CJZ4"/>
<evidence type="ECO:0000313" key="6">
    <source>
        <dbReference type="EMBL" id="SFH74589.1"/>
    </source>
</evidence>